<dbReference type="InterPro" id="IPR050911">
    <property type="entry name" value="DRAM/TMEM150_Autophagy_Mod"/>
</dbReference>
<feature type="domain" description="CWH43-like N-terminal" evidence="7">
    <location>
        <begin position="22"/>
        <end position="195"/>
    </location>
</feature>
<reference evidence="8" key="1">
    <citation type="journal article" date="2020" name="bioRxiv">
        <title>Chromosome-level reference genome of the European wasp spider Argiope bruennichi: a resource for studies on range expansion and evolutionary adaptation.</title>
        <authorList>
            <person name="Sheffer M.M."/>
            <person name="Hoppe A."/>
            <person name="Krehenwinkel H."/>
            <person name="Uhl G."/>
            <person name="Kuss A.W."/>
            <person name="Jensen L."/>
            <person name="Jensen C."/>
            <person name="Gillespie R.G."/>
            <person name="Hoff K.J."/>
            <person name="Prost S."/>
        </authorList>
    </citation>
    <scope>NUCLEOTIDE SEQUENCE</scope>
</reference>
<dbReference type="GO" id="GO:0012505">
    <property type="term" value="C:endomembrane system"/>
    <property type="evidence" value="ECO:0007669"/>
    <property type="project" value="UniProtKB-SubCell"/>
</dbReference>
<evidence type="ECO:0000256" key="4">
    <source>
        <dbReference type="ARBA" id="ARBA00022989"/>
    </source>
</evidence>
<comment type="caution">
    <text evidence="8">The sequence shown here is derived from an EMBL/GenBank/DDBJ whole genome shotgun (WGS) entry which is preliminary data.</text>
</comment>
<evidence type="ECO:0000256" key="6">
    <source>
        <dbReference type="SAM" id="Phobius"/>
    </source>
</evidence>
<feature type="transmembrane region" description="Helical" evidence="6">
    <location>
        <begin position="80"/>
        <end position="98"/>
    </location>
</feature>
<protein>
    <recommendedName>
        <fullName evidence="7">CWH43-like N-terminal domain-containing protein</fullName>
    </recommendedName>
</protein>
<keyword evidence="4 6" id="KW-1133">Transmembrane helix</keyword>
<evidence type="ECO:0000256" key="2">
    <source>
        <dbReference type="ARBA" id="ARBA00006565"/>
    </source>
</evidence>
<gene>
    <name evidence="8" type="ORF">HNY73_012762</name>
</gene>
<keyword evidence="3 6" id="KW-0812">Transmembrane</keyword>
<feature type="transmembrane region" description="Helical" evidence="6">
    <location>
        <begin position="119"/>
        <end position="143"/>
    </location>
</feature>
<keyword evidence="9" id="KW-1185">Reference proteome</keyword>
<comment type="subcellular location">
    <subcellularLocation>
        <location evidence="1">Endomembrane system</location>
        <topology evidence="1">Multi-pass membrane protein</topology>
    </subcellularLocation>
</comment>
<dbReference type="AlphaFoldDB" id="A0A8T0EXL7"/>
<evidence type="ECO:0000256" key="1">
    <source>
        <dbReference type="ARBA" id="ARBA00004127"/>
    </source>
</evidence>
<evidence type="ECO:0000256" key="5">
    <source>
        <dbReference type="ARBA" id="ARBA00023136"/>
    </source>
</evidence>
<evidence type="ECO:0000313" key="8">
    <source>
        <dbReference type="EMBL" id="KAF8782481.1"/>
    </source>
</evidence>
<dbReference type="EMBL" id="JABXBU010001863">
    <property type="protein sequence ID" value="KAF8782481.1"/>
    <property type="molecule type" value="Genomic_DNA"/>
</dbReference>
<evidence type="ECO:0000256" key="3">
    <source>
        <dbReference type="ARBA" id="ARBA00022692"/>
    </source>
</evidence>
<dbReference type="Proteomes" id="UP000807504">
    <property type="component" value="Unassembled WGS sequence"/>
</dbReference>
<sequence>MYYHQYWLENSGARQCDNSSAVMIVFKYLILRYFLCLDKRYWQIQNTTNCVIGLFSMCCMIIIVGFPASSEIATHTAVAALYFVTILIYTCFDCYLNYRVVCTNSQVNRGMKRAQVYKMFLCATELLFCFLSCSADLILYHLAQYYWERYHWKKPALKRPGDKGFWLMLTACATEWMILISLALYFLLYSVDFSSFHIVMEGVPAAADFNSIRILHPEINMIVDDAASGAANESKSTEQPV</sequence>
<name>A0A8T0EXL7_ARGBR</name>
<dbReference type="PANTHER" id="PTHR21324:SF2">
    <property type="entry name" value="EG:22E5.9 PROTEIN"/>
    <property type="match status" value="1"/>
</dbReference>
<reference evidence="8" key="2">
    <citation type="submission" date="2020-06" db="EMBL/GenBank/DDBJ databases">
        <authorList>
            <person name="Sheffer M."/>
        </authorList>
    </citation>
    <scope>NUCLEOTIDE SEQUENCE</scope>
</reference>
<evidence type="ECO:0000259" key="7">
    <source>
        <dbReference type="Pfam" id="PF10277"/>
    </source>
</evidence>
<feature type="transmembrane region" description="Helical" evidence="6">
    <location>
        <begin position="20"/>
        <end position="37"/>
    </location>
</feature>
<dbReference type="PANTHER" id="PTHR21324">
    <property type="entry name" value="FASTING-INDUCIBLE INTEGRAL MEMBRANE PROTEIN TM6P1-RELATED"/>
    <property type="match status" value="1"/>
</dbReference>
<keyword evidence="5 6" id="KW-0472">Membrane</keyword>
<dbReference type="InterPro" id="IPR019402">
    <property type="entry name" value="CWH43_N"/>
</dbReference>
<proteinExistence type="inferred from homology"/>
<organism evidence="8 9">
    <name type="scientific">Argiope bruennichi</name>
    <name type="common">Wasp spider</name>
    <name type="synonym">Aranea bruennichi</name>
    <dbReference type="NCBI Taxonomy" id="94029"/>
    <lineage>
        <taxon>Eukaryota</taxon>
        <taxon>Metazoa</taxon>
        <taxon>Ecdysozoa</taxon>
        <taxon>Arthropoda</taxon>
        <taxon>Chelicerata</taxon>
        <taxon>Arachnida</taxon>
        <taxon>Araneae</taxon>
        <taxon>Araneomorphae</taxon>
        <taxon>Entelegynae</taxon>
        <taxon>Araneoidea</taxon>
        <taxon>Araneidae</taxon>
        <taxon>Argiope</taxon>
    </lineage>
</organism>
<feature type="transmembrane region" description="Helical" evidence="6">
    <location>
        <begin position="163"/>
        <end position="188"/>
    </location>
</feature>
<feature type="transmembrane region" description="Helical" evidence="6">
    <location>
        <begin position="49"/>
        <end position="68"/>
    </location>
</feature>
<comment type="similarity">
    <text evidence="2">Belongs to the DRAM/TMEM150 family.</text>
</comment>
<accession>A0A8T0EXL7</accession>
<dbReference type="Pfam" id="PF10277">
    <property type="entry name" value="Frag1"/>
    <property type="match status" value="1"/>
</dbReference>
<evidence type="ECO:0000313" key="9">
    <source>
        <dbReference type="Proteomes" id="UP000807504"/>
    </source>
</evidence>